<evidence type="ECO:0000256" key="2">
    <source>
        <dbReference type="SAM" id="Phobius"/>
    </source>
</evidence>
<evidence type="ECO:0000313" key="5">
    <source>
        <dbReference type="Proteomes" id="UP001595868"/>
    </source>
</evidence>
<accession>A0ABV8KT88</accession>
<organism evidence="4 5">
    <name type="scientific">Micromonospora zhanjiangensis</name>
    <dbReference type="NCBI Taxonomy" id="1522057"/>
    <lineage>
        <taxon>Bacteria</taxon>
        <taxon>Bacillati</taxon>
        <taxon>Actinomycetota</taxon>
        <taxon>Actinomycetes</taxon>
        <taxon>Micromonosporales</taxon>
        <taxon>Micromonosporaceae</taxon>
        <taxon>Micromonospora</taxon>
    </lineage>
</organism>
<dbReference type="Proteomes" id="UP001595868">
    <property type="component" value="Unassembled WGS sequence"/>
</dbReference>
<keyword evidence="2" id="KW-0472">Membrane</keyword>
<dbReference type="RefSeq" id="WP_377550119.1">
    <property type="nucleotide sequence ID" value="NZ_JBHSBN010000021.1"/>
</dbReference>
<dbReference type="SMART" id="SM00240">
    <property type="entry name" value="FHA"/>
    <property type="match status" value="1"/>
</dbReference>
<dbReference type="CDD" id="cd00060">
    <property type="entry name" value="FHA"/>
    <property type="match status" value="1"/>
</dbReference>
<dbReference type="SUPFAM" id="SSF49879">
    <property type="entry name" value="SMAD/FHA domain"/>
    <property type="match status" value="1"/>
</dbReference>
<evidence type="ECO:0000256" key="1">
    <source>
        <dbReference type="ARBA" id="ARBA00022553"/>
    </source>
</evidence>
<reference evidence="5" key="1">
    <citation type="journal article" date="2019" name="Int. J. Syst. Evol. Microbiol.">
        <title>The Global Catalogue of Microorganisms (GCM) 10K type strain sequencing project: providing services to taxonomists for standard genome sequencing and annotation.</title>
        <authorList>
            <consortium name="The Broad Institute Genomics Platform"/>
            <consortium name="The Broad Institute Genome Sequencing Center for Infectious Disease"/>
            <person name="Wu L."/>
            <person name="Ma J."/>
        </authorList>
    </citation>
    <scope>NUCLEOTIDE SEQUENCE [LARGE SCALE GENOMIC DNA]</scope>
    <source>
        <strain evidence="5">2902at01</strain>
    </source>
</reference>
<gene>
    <name evidence="4" type="ORF">ACFOX0_24615</name>
</gene>
<sequence>MSEAPNLSPLLNVIGGPSRGTGFRLSTGTSVIGREEGVDILLADIKVSRQHATVELTGGRTVLTDLRSTNGTWVNDERISGSRELREGDRIRLGQVLLRFHDPASAPTDPIGTPAFVVLQHARVRGGDAPPARPAIPAQPSTALSALSGPTSAVRTFRARPARTLLLVIGGCVALASWVAWTYQWLQ</sequence>
<dbReference type="InterPro" id="IPR008984">
    <property type="entry name" value="SMAD_FHA_dom_sf"/>
</dbReference>
<keyword evidence="1" id="KW-0597">Phosphoprotein</keyword>
<protein>
    <submittedName>
        <fullName evidence="4">FHA domain-containing protein</fullName>
    </submittedName>
</protein>
<dbReference type="PANTHER" id="PTHR23308">
    <property type="entry name" value="NUCLEAR INHIBITOR OF PROTEIN PHOSPHATASE-1"/>
    <property type="match status" value="1"/>
</dbReference>
<dbReference type="PROSITE" id="PS50006">
    <property type="entry name" value="FHA_DOMAIN"/>
    <property type="match status" value="1"/>
</dbReference>
<feature type="transmembrane region" description="Helical" evidence="2">
    <location>
        <begin position="165"/>
        <end position="186"/>
    </location>
</feature>
<dbReference type="InterPro" id="IPR000253">
    <property type="entry name" value="FHA_dom"/>
</dbReference>
<keyword evidence="2" id="KW-0812">Transmembrane</keyword>
<keyword evidence="5" id="KW-1185">Reference proteome</keyword>
<keyword evidence="2" id="KW-1133">Transmembrane helix</keyword>
<dbReference type="Gene3D" id="2.60.200.20">
    <property type="match status" value="1"/>
</dbReference>
<evidence type="ECO:0000313" key="4">
    <source>
        <dbReference type="EMBL" id="MFC4109100.1"/>
    </source>
</evidence>
<comment type="caution">
    <text evidence="4">The sequence shown here is derived from an EMBL/GenBank/DDBJ whole genome shotgun (WGS) entry which is preliminary data.</text>
</comment>
<name>A0ABV8KT88_9ACTN</name>
<feature type="domain" description="FHA" evidence="3">
    <location>
        <begin position="30"/>
        <end position="79"/>
    </location>
</feature>
<proteinExistence type="predicted"/>
<dbReference type="InterPro" id="IPR050923">
    <property type="entry name" value="Cell_Proc_Reg/RNA_Proc"/>
</dbReference>
<dbReference type="Pfam" id="PF00498">
    <property type="entry name" value="FHA"/>
    <property type="match status" value="1"/>
</dbReference>
<evidence type="ECO:0000259" key="3">
    <source>
        <dbReference type="PROSITE" id="PS50006"/>
    </source>
</evidence>
<dbReference type="EMBL" id="JBHSBN010000021">
    <property type="protein sequence ID" value="MFC4109100.1"/>
    <property type="molecule type" value="Genomic_DNA"/>
</dbReference>